<protein>
    <recommendedName>
        <fullName evidence="3">Tail specific protease domain-containing protein</fullName>
    </recommendedName>
</protein>
<dbReference type="SUPFAM" id="SSF52096">
    <property type="entry name" value="ClpP/crotonase"/>
    <property type="match status" value="1"/>
</dbReference>
<reference evidence="4" key="1">
    <citation type="submission" date="2016-04" db="EMBL/GenBank/DDBJ databases">
        <authorList>
            <person name="Evans L.H."/>
            <person name="Alamgir A."/>
            <person name="Owens N."/>
            <person name="Weber N.D."/>
            <person name="Virtaneva K."/>
            <person name="Barbian K."/>
            <person name="Babar A."/>
            <person name="Rosenke K."/>
        </authorList>
    </citation>
    <scope>NUCLEOTIDE SEQUENCE</scope>
    <source>
        <strain evidence="4">86</strain>
    </source>
</reference>
<feature type="domain" description="Tail specific protease" evidence="3">
    <location>
        <begin position="187"/>
        <end position="402"/>
    </location>
</feature>
<evidence type="ECO:0000259" key="3">
    <source>
        <dbReference type="Pfam" id="PF03572"/>
    </source>
</evidence>
<dbReference type="Gene3D" id="3.90.226.10">
    <property type="entry name" value="2-enoyl-CoA Hydratase, Chain A, domain 1"/>
    <property type="match status" value="1"/>
</dbReference>
<feature type="chain" id="PRO_5039229833" description="Tail specific protease domain-containing protein" evidence="2">
    <location>
        <begin position="22"/>
        <end position="426"/>
    </location>
</feature>
<dbReference type="GO" id="GO:0008236">
    <property type="term" value="F:serine-type peptidase activity"/>
    <property type="evidence" value="ECO:0007669"/>
    <property type="project" value="InterPro"/>
</dbReference>
<proteinExistence type="predicted"/>
<accession>A0A212J770</accession>
<dbReference type="InterPro" id="IPR029045">
    <property type="entry name" value="ClpP/crotonase-like_dom_sf"/>
</dbReference>
<dbReference type="Gene3D" id="3.30.750.44">
    <property type="match status" value="1"/>
</dbReference>
<dbReference type="GO" id="GO:0006508">
    <property type="term" value="P:proteolysis"/>
    <property type="evidence" value="ECO:0007669"/>
    <property type="project" value="InterPro"/>
</dbReference>
<name>A0A212J770_9FIRM</name>
<dbReference type="Pfam" id="PF03572">
    <property type="entry name" value="Peptidase_S41"/>
    <property type="match status" value="1"/>
</dbReference>
<evidence type="ECO:0000313" key="4">
    <source>
        <dbReference type="EMBL" id="SBV95268.1"/>
    </source>
</evidence>
<organism evidence="4">
    <name type="scientific">uncultured Eubacteriales bacterium</name>
    <dbReference type="NCBI Taxonomy" id="172733"/>
    <lineage>
        <taxon>Bacteria</taxon>
        <taxon>Bacillati</taxon>
        <taxon>Bacillota</taxon>
        <taxon>Clostridia</taxon>
        <taxon>Eubacteriales</taxon>
        <taxon>environmental samples</taxon>
    </lineage>
</organism>
<gene>
    <name evidence="4" type="ORF">KL86CLO1_10624</name>
</gene>
<evidence type="ECO:0000256" key="2">
    <source>
        <dbReference type="SAM" id="SignalP"/>
    </source>
</evidence>
<dbReference type="InterPro" id="IPR005151">
    <property type="entry name" value="Tail-specific_protease"/>
</dbReference>
<dbReference type="PROSITE" id="PS51257">
    <property type="entry name" value="PROKAR_LIPOPROTEIN"/>
    <property type="match status" value="1"/>
</dbReference>
<dbReference type="AlphaFoldDB" id="A0A212J770"/>
<keyword evidence="2" id="KW-0732">Signal</keyword>
<evidence type="ECO:0000256" key="1">
    <source>
        <dbReference type="SAM" id="MobiDB-lite"/>
    </source>
</evidence>
<feature type="region of interest" description="Disordered" evidence="1">
    <location>
        <begin position="146"/>
        <end position="168"/>
    </location>
</feature>
<sequence>MRRSAALLLTLPLLLALCACAPAHTPQETIPPVASAQVQDTNPWLEDYDYFWQLVEENFPTYAAAQRISGRDFRAVKEQYRAKAAQVEDADELYGVLYMCAREFQGAGHFGLLSEGMYCFIMDLFRDTADPKSRYEYDLLNNPTSREYYGYSDPEEVPEGDGQSAGEQAESSLDNLIFKYYPDYGAAYVEILSMDMSHFAEERQALENFFARIQAEGYRHCIVDIRRNGGGDSSYGTTAVVGPNIMEDTFSTHYALVRRGSAMIDYFKTMDNWLTLRPIDELPVEALPALEPGDVALATHFYMADLWAEASPAAQVGGPLFSGRFWLLVGSKVYSASESFAIFCKDTGFATLVGETTGGDGIGVNPYLCPLPNSGICVRFSAENGLNADGSCNEEYGTQPDIPNAPGMNALETCLAAIRGESGKND</sequence>
<feature type="signal peptide" evidence="2">
    <location>
        <begin position="1"/>
        <end position="21"/>
    </location>
</feature>
<dbReference type="EMBL" id="FLUN01000001">
    <property type="protein sequence ID" value="SBV95268.1"/>
    <property type="molecule type" value="Genomic_DNA"/>
</dbReference>